<dbReference type="Proteomes" id="UP001597169">
    <property type="component" value="Unassembled WGS sequence"/>
</dbReference>
<dbReference type="Gene3D" id="3.30.2310.20">
    <property type="entry name" value="RelE-like"/>
    <property type="match status" value="1"/>
</dbReference>
<keyword evidence="4" id="KW-1185">Reference proteome</keyword>
<dbReference type="PANTHER" id="PTHR33755:SF5">
    <property type="entry name" value="TYPE II TOXIN-ANTITOXIN SYSTEM RELE_PARE FAMILY TOXIN"/>
    <property type="match status" value="1"/>
</dbReference>
<organism evidence="3 4">
    <name type="scientific">Paenibacillus provencensis</name>
    <dbReference type="NCBI Taxonomy" id="441151"/>
    <lineage>
        <taxon>Bacteria</taxon>
        <taxon>Bacillati</taxon>
        <taxon>Bacillota</taxon>
        <taxon>Bacilli</taxon>
        <taxon>Bacillales</taxon>
        <taxon>Paenibacillaceae</taxon>
        <taxon>Paenibacillus</taxon>
    </lineage>
</organism>
<name>A0ABW3PN25_9BACL</name>
<evidence type="ECO:0000313" key="4">
    <source>
        <dbReference type="Proteomes" id="UP001597169"/>
    </source>
</evidence>
<dbReference type="InterPro" id="IPR051803">
    <property type="entry name" value="TA_system_RelE-like_toxin"/>
</dbReference>
<dbReference type="InterPro" id="IPR035093">
    <property type="entry name" value="RelE/ParE_toxin_dom_sf"/>
</dbReference>
<dbReference type="Pfam" id="PF05016">
    <property type="entry name" value="ParE_toxin"/>
    <property type="match status" value="1"/>
</dbReference>
<dbReference type="InterPro" id="IPR007712">
    <property type="entry name" value="RelE/ParE_toxin"/>
</dbReference>
<proteinExistence type="inferred from homology"/>
<evidence type="ECO:0000256" key="1">
    <source>
        <dbReference type="ARBA" id="ARBA00006226"/>
    </source>
</evidence>
<dbReference type="PANTHER" id="PTHR33755">
    <property type="entry name" value="TOXIN PARE1-RELATED"/>
    <property type="match status" value="1"/>
</dbReference>
<comment type="similarity">
    <text evidence="1">Belongs to the RelE toxin family.</text>
</comment>
<protein>
    <submittedName>
        <fullName evidence="3">Type II toxin-antitoxin system RelE/ParE family toxin</fullName>
    </submittedName>
</protein>
<dbReference type="RefSeq" id="WP_251581458.1">
    <property type="nucleotide sequence ID" value="NZ_JBHTKX010000001.1"/>
</dbReference>
<accession>A0ABW3PN25</accession>
<gene>
    <name evidence="3" type="ORF">ACFQ3J_04910</name>
</gene>
<evidence type="ECO:0000256" key="2">
    <source>
        <dbReference type="ARBA" id="ARBA00022649"/>
    </source>
</evidence>
<evidence type="ECO:0000313" key="3">
    <source>
        <dbReference type="EMBL" id="MFD1127518.1"/>
    </source>
</evidence>
<sequence length="98" mass="11993">MAELVWSPRSLKDLEIIYEYIKQNSIEQAREFVNELIYETSTIIDFPYKGRLVPELNRDEVREKIYKSYRIIHRITETNIELVTFLHQSRRLIKQEYK</sequence>
<keyword evidence="2" id="KW-1277">Toxin-antitoxin system</keyword>
<comment type="caution">
    <text evidence="3">The sequence shown here is derived from an EMBL/GenBank/DDBJ whole genome shotgun (WGS) entry which is preliminary data.</text>
</comment>
<reference evidence="4" key="1">
    <citation type="journal article" date="2019" name="Int. J. Syst. Evol. Microbiol.">
        <title>The Global Catalogue of Microorganisms (GCM) 10K type strain sequencing project: providing services to taxonomists for standard genome sequencing and annotation.</title>
        <authorList>
            <consortium name="The Broad Institute Genomics Platform"/>
            <consortium name="The Broad Institute Genome Sequencing Center for Infectious Disease"/>
            <person name="Wu L."/>
            <person name="Ma J."/>
        </authorList>
    </citation>
    <scope>NUCLEOTIDE SEQUENCE [LARGE SCALE GENOMIC DNA]</scope>
    <source>
        <strain evidence="4">CCUG 53519</strain>
    </source>
</reference>
<dbReference type="EMBL" id="JBHTKX010000001">
    <property type="protein sequence ID" value="MFD1127518.1"/>
    <property type="molecule type" value="Genomic_DNA"/>
</dbReference>